<dbReference type="Proteomes" id="UP000887116">
    <property type="component" value="Unassembled WGS sequence"/>
</dbReference>
<comment type="caution">
    <text evidence="1">The sequence shown here is derived from an EMBL/GenBank/DDBJ whole genome shotgun (WGS) entry which is preliminary data.</text>
</comment>
<evidence type="ECO:0000313" key="1">
    <source>
        <dbReference type="EMBL" id="GFR16445.1"/>
    </source>
</evidence>
<gene>
    <name evidence="1" type="ORF">TNCT_241401</name>
</gene>
<dbReference type="AlphaFoldDB" id="A0A8X6H763"/>
<organism evidence="1 2">
    <name type="scientific">Trichonephila clavata</name>
    <name type="common">Joro spider</name>
    <name type="synonym">Nephila clavata</name>
    <dbReference type="NCBI Taxonomy" id="2740835"/>
    <lineage>
        <taxon>Eukaryota</taxon>
        <taxon>Metazoa</taxon>
        <taxon>Ecdysozoa</taxon>
        <taxon>Arthropoda</taxon>
        <taxon>Chelicerata</taxon>
        <taxon>Arachnida</taxon>
        <taxon>Araneae</taxon>
        <taxon>Araneomorphae</taxon>
        <taxon>Entelegynae</taxon>
        <taxon>Araneoidea</taxon>
        <taxon>Nephilidae</taxon>
        <taxon>Trichonephila</taxon>
    </lineage>
</organism>
<reference evidence="1" key="1">
    <citation type="submission" date="2020-07" db="EMBL/GenBank/DDBJ databases">
        <title>Multicomponent nature underlies the extraordinary mechanical properties of spider dragline silk.</title>
        <authorList>
            <person name="Kono N."/>
            <person name="Nakamura H."/>
            <person name="Mori M."/>
            <person name="Yoshida Y."/>
            <person name="Ohtoshi R."/>
            <person name="Malay A.D."/>
            <person name="Moran D.A.P."/>
            <person name="Tomita M."/>
            <person name="Numata K."/>
            <person name="Arakawa K."/>
        </authorList>
    </citation>
    <scope>NUCLEOTIDE SEQUENCE</scope>
</reference>
<proteinExistence type="predicted"/>
<keyword evidence="2" id="KW-1185">Reference proteome</keyword>
<sequence length="68" mass="7842">MGRLLFTDHLGKSSSFSIRNAACSWNPNTHNSSPNFSKNCFRQCKHAFYKFGFNSDFNVFSILHSVYE</sequence>
<accession>A0A8X6H763</accession>
<evidence type="ECO:0000313" key="2">
    <source>
        <dbReference type="Proteomes" id="UP000887116"/>
    </source>
</evidence>
<name>A0A8X6H763_TRICU</name>
<dbReference type="EMBL" id="BMAO01037252">
    <property type="protein sequence ID" value="GFR16445.1"/>
    <property type="molecule type" value="Genomic_DNA"/>
</dbReference>
<protein>
    <submittedName>
        <fullName evidence="1">Uncharacterized protein</fullName>
    </submittedName>
</protein>